<proteinExistence type="predicted"/>
<protein>
    <submittedName>
        <fullName evidence="1">Uncharacterized protein</fullName>
    </submittedName>
</protein>
<reference evidence="1 2" key="1">
    <citation type="journal article" date="2019" name="Nat. Ecol. Evol.">
        <title>Megaphylogeny resolves global patterns of mushroom evolution.</title>
        <authorList>
            <person name="Varga T."/>
            <person name="Krizsan K."/>
            <person name="Foldi C."/>
            <person name="Dima B."/>
            <person name="Sanchez-Garcia M."/>
            <person name="Sanchez-Ramirez S."/>
            <person name="Szollosi G.J."/>
            <person name="Szarkandi J.G."/>
            <person name="Papp V."/>
            <person name="Albert L."/>
            <person name="Andreopoulos W."/>
            <person name="Angelini C."/>
            <person name="Antonin V."/>
            <person name="Barry K.W."/>
            <person name="Bougher N.L."/>
            <person name="Buchanan P."/>
            <person name="Buyck B."/>
            <person name="Bense V."/>
            <person name="Catcheside P."/>
            <person name="Chovatia M."/>
            <person name="Cooper J."/>
            <person name="Damon W."/>
            <person name="Desjardin D."/>
            <person name="Finy P."/>
            <person name="Geml J."/>
            <person name="Haridas S."/>
            <person name="Hughes K."/>
            <person name="Justo A."/>
            <person name="Karasinski D."/>
            <person name="Kautmanova I."/>
            <person name="Kiss B."/>
            <person name="Kocsube S."/>
            <person name="Kotiranta H."/>
            <person name="LaButti K.M."/>
            <person name="Lechner B.E."/>
            <person name="Liimatainen K."/>
            <person name="Lipzen A."/>
            <person name="Lukacs Z."/>
            <person name="Mihaltcheva S."/>
            <person name="Morgado L.N."/>
            <person name="Niskanen T."/>
            <person name="Noordeloos M.E."/>
            <person name="Ohm R.A."/>
            <person name="Ortiz-Santana B."/>
            <person name="Ovrebo C."/>
            <person name="Racz N."/>
            <person name="Riley R."/>
            <person name="Savchenko A."/>
            <person name="Shiryaev A."/>
            <person name="Soop K."/>
            <person name="Spirin V."/>
            <person name="Szebenyi C."/>
            <person name="Tomsovsky M."/>
            <person name="Tulloss R.E."/>
            <person name="Uehling J."/>
            <person name="Grigoriev I.V."/>
            <person name="Vagvolgyi C."/>
            <person name="Papp T."/>
            <person name="Martin F.M."/>
            <person name="Miettinen O."/>
            <person name="Hibbett D.S."/>
            <person name="Nagy L.G."/>
        </authorList>
    </citation>
    <scope>NUCLEOTIDE SEQUENCE [LARGE SCALE GENOMIC DNA]</scope>
    <source>
        <strain evidence="1 2">NL-1719</strain>
    </source>
</reference>
<sequence length="454" mass="50825">MGATCTISLDSDAIPPINPAPIEKLFPELLSEIFQQCIPPGVPLRPASTAAPLLLTQVCSYWTAVATSNPLLWRSLRIYVHNTTKSNIELVKLWLARSRGAPLNIAFSALPNSDALPIFDLLVSHSYRWGTVDLVIPVTLFQRLTSTAKGFPALNALSIHLSDVEETIYASNIFQTATSLKSLNVEWDIHTLLGGLPYAHLTHLSVKCFSLQDIASMAQRCSGLVEWTINFDCVPVVMPGSSPIFSPITLQRLRTFNLYLPNPTNYGHIFDLLTLPSLQDLQVEDPYFACPPWPLQSFAALVDRSACTIRTFYLSRLAIDDDQFISTLELTPRLQELRLQERRSGPWPSLSNNFLLRLTIGRDESCLVPHLKVIVIERRFTLNPDLFIDMIRSRWTPIGPMPKTISRLAAVHFIATGRKEKYKKALEGLGILQDEGLMVMVPPKWRSGLSPSRK</sequence>
<dbReference type="Proteomes" id="UP000308600">
    <property type="component" value="Unassembled WGS sequence"/>
</dbReference>
<keyword evidence="2" id="KW-1185">Reference proteome</keyword>
<evidence type="ECO:0000313" key="1">
    <source>
        <dbReference type="EMBL" id="TFK76397.1"/>
    </source>
</evidence>
<organism evidence="1 2">
    <name type="scientific">Pluteus cervinus</name>
    <dbReference type="NCBI Taxonomy" id="181527"/>
    <lineage>
        <taxon>Eukaryota</taxon>
        <taxon>Fungi</taxon>
        <taxon>Dikarya</taxon>
        <taxon>Basidiomycota</taxon>
        <taxon>Agaricomycotina</taxon>
        <taxon>Agaricomycetes</taxon>
        <taxon>Agaricomycetidae</taxon>
        <taxon>Agaricales</taxon>
        <taxon>Pluteineae</taxon>
        <taxon>Pluteaceae</taxon>
        <taxon>Pluteus</taxon>
    </lineage>
</organism>
<evidence type="ECO:0000313" key="2">
    <source>
        <dbReference type="Proteomes" id="UP000308600"/>
    </source>
</evidence>
<gene>
    <name evidence="1" type="ORF">BDN72DRAFT_830963</name>
</gene>
<dbReference type="EMBL" id="ML208260">
    <property type="protein sequence ID" value="TFK76397.1"/>
    <property type="molecule type" value="Genomic_DNA"/>
</dbReference>
<accession>A0ACD3BFP7</accession>
<name>A0ACD3BFP7_9AGAR</name>